<evidence type="ECO:0000256" key="2">
    <source>
        <dbReference type="SAM" id="Phobius"/>
    </source>
</evidence>
<evidence type="ECO:0000313" key="4">
    <source>
        <dbReference type="Proteomes" id="UP000315995"/>
    </source>
</evidence>
<protein>
    <submittedName>
        <fullName evidence="3">Uncharacterized protein</fullName>
    </submittedName>
</protein>
<accession>A0A4Y6PNT5</accession>
<proteinExistence type="predicted"/>
<reference evidence="3 4" key="1">
    <citation type="submission" date="2019-06" db="EMBL/GenBank/DDBJ databases">
        <title>Persicimonas caeni gen. nov., sp. nov., a predatory bacterium isolated from solar saltern.</title>
        <authorList>
            <person name="Wang S."/>
        </authorList>
    </citation>
    <scope>NUCLEOTIDE SEQUENCE [LARGE SCALE GENOMIC DNA]</scope>
    <source>
        <strain evidence="3 4">YN101</strain>
    </source>
</reference>
<name>A0A4Y6PNT5_PERCE</name>
<evidence type="ECO:0000256" key="1">
    <source>
        <dbReference type="SAM" id="Coils"/>
    </source>
</evidence>
<dbReference type="InterPro" id="IPR027417">
    <property type="entry name" value="P-loop_NTPase"/>
</dbReference>
<keyword evidence="1" id="KW-0175">Coiled coil</keyword>
<dbReference type="EMBL" id="CP041186">
    <property type="protein sequence ID" value="QDG49981.1"/>
    <property type="molecule type" value="Genomic_DNA"/>
</dbReference>
<dbReference type="Proteomes" id="UP000315995">
    <property type="component" value="Chromosome"/>
</dbReference>
<keyword evidence="2" id="KW-1133">Transmembrane helix</keyword>
<accession>A0A5B8XZE5</accession>
<evidence type="ECO:0000313" key="3">
    <source>
        <dbReference type="EMBL" id="QDG49981.1"/>
    </source>
</evidence>
<keyword evidence="2" id="KW-0472">Membrane</keyword>
<dbReference type="Gene3D" id="3.40.50.300">
    <property type="entry name" value="P-loop containing nucleotide triphosphate hydrolases"/>
    <property type="match status" value="1"/>
</dbReference>
<keyword evidence="2" id="KW-0812">Transmembrane</keyword>
<feature type="coiled-coil region" evidence="1">
    <location>
        <begin position="284"/>
        <end position="377"/>
    </location>
</feature>
<feature type="coiled-coil region" evidence="1">
    <location>
        <begin position="139"/>
        <end position="213"/>
    </location>
</feature>
<feature type="transmembrane region" description="Helical" evidence="2">
    <location>
        <begin position="258"/>
        <end position="275"/>
    </location>
</feature>
<feature type="transmembrane region" description="Helical" evidence="2">
    <location>
        <begin position="232"/>
        <end position="252"/>
    </location>
</feature>
<dbReference type="AlphaFoldDB" id="A0A4Y6PNT5"/>
<keyword evidence="4" id="KW-1185">Reference proteome</keyword>
<gene>
    <name evidence="3" type="ORF">FIV42_04265</name>
</gene>
<sequence>MSLPSDLTTADVHALVIALLYPSRVPSPLDEQLKQDGTIKLAVVFEQDDKEYRVLRRGKPSSLRLQRKGEGGYTGLAKGEDATVEALAGELGLPDFESFAALNLWRFDDDELYDPANGAAALDERGRELVEKYRTAVRVETLEDRIKNIEGKIAEQRKQLGTGAKIEEKLEQAKAKLEQLRLDDLSEEDLSLLSEKDERFEEFDHQLDRLIRQEEDERIDVERKLPDRPWKVPLFWAGLAIGVAALGVSVGMHDTLRQAAAVNVVGFGMVAWVLLKYFTDLERASVHQVRLESIKRRLNQVREEEVSFREQINHLLIHAGVENEEELFVRVEKTSKLEQIIEQLEAKATEARRDPTYKAAAATIAELEEELEDLEAERTLLPEFVMSTFQLENDLQSLGIEPADALSDDEDDEPEEVPQTAFGRLKLAAERTGQWTASGLQSRTRKMWGKICGHVLGNRFKGVELSPEGDLRVRDLSDDKLEMWRRTRSSEERIVKAALALALHVNTADRSGGYFETIWVNDPRDDFGSNVSDAFDEVFESAAKKSHIVLCSG</sequence>
<dbReference type="RefSeq" id="WP_141196477.1">
    <property type="nucleotide sequence ID" value="NZ_CP041186.1"/>
</dbReference>
<dbReference type="OrthoDB" id="5481337at2"/>
<organism evidence="3 4">
    <name type="scientific">Persicimonas caeni</name>
    <dbReference type="NCBI Taxonomy" id="2292766"/>
    <lineage>
        <taxon>Bacteria</taxon>
        <taxon>Deltaproteobacteria</taxon>
        <taxon>Bradymonadales</taxon>
        <taxon>Bradymonadaceae</taxon>
        <taxon>Persicimonas</taxon>
    </lineage>
</organism>